<dbReference type="SMART" id="SM00382">
    <property type="entry name" value="AAA"/>
    <property type="match status" value="1"/>
</dbReference>
<keyword evidence="2" id="KW-0547">Nucleotide-binding</keyword>
<dbReference type="Pfam" id="PF08352">
    <property type="entry name" value="oligo_HPY"/>
    <property type="match status" value="1"/>
</dbReference>
<name>A0ABW8LF56_9ACTN</name>
<dbReference type="EMBL" id="JBJDQH010000002">
    <property type="protein sequence ID" value="MFK4264545.1"/>
    <property type="molecule type" value="Genomic_DNA"/>
</dbReference>
<sequence>MTALEVTGLTVDFPQPGGRPFRAVDGVSFALRAGRTLALVGESGSGKSTVVRALSRLVTPTAGAVRLDGAHRTRGADYRRAVQMVFQDPFASLNPAHTIGHHLHRPLLVNGKARRGADVRQKAEELLRSVNLTPPADVARKRPHELSGGQRQRVAIARALAPGPQVLLADEPVSMLDVSIRLEILGLLDRLKDERGLALLYVTHDLATARHFSSEVMVMYRGEIVERGPSDEVILAPKHPYTQLLASAATGSGATREEARAARTARLAARARRDAERREIVVGDGCRFRPRCPLAMDACARRPPVAEVGPGHRALCWLHAGENGGENSGENGGDGTNADGVDSVISDRG</sequence>
<dbReference type="InterPro" id="IPR013563">
    <property type="entry name" value="Oligopep_ABC_C"/>
</dbReference>
<reference evidence="6 7" key="1">
    <citation type="submission" date="2024-11" db="EMBL/GenBank/DDBJ databases">
        <title>The Natural Products Discovery Center: Release of the First 8490 Sequenced Strains for Exploring Actinobacteria Biosynthetic Diversity.</title>
        <authorList>
            <person name="Kalkreuter E."/>
            <person name="Kautsar S.A."/>
            <person name="Yang D."/>
            <person name="Bader C.D."/>
            <person name="Teijaro C.N."/>
            <person name="Fluegel L."/>
            <person name="Davis C.M."/>
            <person name="Simpson J.R."/>
            <person name="Lauterbach L."/>
            <person name="Steele A.D."/>
            <person name="Gui C."/>
            <person name="Meng S."/>
            <person name="Li G."/>
            <person name="Viehrig K."/>
            <person name="Ye F."/>
            <person name="Su P."/>
            <person name="Kiefer A.F."/>
            <person name="Nichols A."/>
            <person name="Cepeda A.J."/>
            <person name="Yan W."/>
            <person name="Fan B."/>
            <person name="Jiang Y."/>
            <person name="Adhikari A."/>
            <person name="Zheng C.-J."/>
            <person name="Schuster L."/>
            <person name="Cowan T.M."/>
            <person name="Smanski M.J."/>
            <person name="Chevrette M.G."/>
            <person name="De Carvalho L.P.S."/>
            <person name="Shen B."/>
        </authorList>
    </citation>
    <scope>NUCLEOTIDE SEQUENCE [LARGE SCALE GENOMIC DNA]</scope>
    <source>
        <strain evidence="6 7">NPDC020863</strain>
    </source>
</reference>
<dbReference type="InterPro" id="IPR050319">
    <property type="entry name" value="ABC_transp_ATP-bind"/>
</dbReference>
<feature type="compositionally biased region" description="Gly residues" evidence="4">
    <location>
        <begin position="326"/>
        <end position="335"/>
    </location>
</feature>
<evidence type="ECO:0000259" key="5">
    <source>
        <dbReference type="PROSITE" id="PS50893"/>
    </source>
</evidence>
<dbReference type="Gene3D" id="3.40.50.300">
    <property type="entry name" value="P-loop containing nucleotide triphosphate hydrolases"/>
    <property type="match status" value="1"/>
</dbReference>
<dbReference type="NCBIfam" id="TIGR01727">
    <property type="entry name" value="oligo_HPY"/>
    <property type="match status" value="1"/>
</dbReference>
<dbReference type="InterPro" id="IPR027417">
    <property type="entry name" value="P-loop_NTPase"/>
</dbReference>
<feature type="domain" description="ABC transporter" evidence="5">
    <location>
        <begin position="4"/>
        <end position="246"/>
    </location>
</feature>
<accession>A0ABW8LF56</accession>
<dbReference type="InterPro" id="IPR017871">
    <property type="entry name" value="ABC_transporter-like_CS"/>
</dbReference>
<evidence type="ECO:0000256" key="3">
    <source>
        <dbReference type="ARBA" id="ARBA00022840"/>
    </source>
</evidence>
<dbReference type="InterPro" id="IPR003593">
    <property type="entry name" value="AAA+_ATPase"/>
</dbReference>
<dbReference type="CDD" id="cd03257">
    <property type="entry name" value="ABC_NikE_OppD_transporters"/>
    <property type="match status" value="1"/>
</dbReference>
<gene>
    <name evidence="6" type="ORF">ACI2L5_06335</name>
</gene>
<dbReference type="PANTHER" id="PTHR43776:SF8">
    <property type="entry name" value="ABC TRANSPORTER, ATP-BINDING PROTEIN"/>
    <property type="match status" value="1"/>
</dbReference>
<dbReference type="PANTHER" id="PTHR43776">
    <property type="entry name" value="TRANSPORT ATP-BINDING PROTEIN"/>
    <property type="match status" value="1"/>
</dbReference>
<dbReference type="InterPro" id="IPR003439">
    <property type="entry name" value="ABC_transporter-like_ATP-bd"/>
</dbReference>
<evidence type="ECO:0000256" key="2">
    <source>
        <dbReference type="ARBA" id="ARBA00022741"/>
    </source>
</evidence>
<keyword evidence="1" id="KW-0813">Transport</keyword>
<feature type="region of interest" description="Disordered" evidence="4">
    <location>
        <begin position="326"/>
        <end position="349"/>
    </location>
</feature>
<keyword evidence="7" id="KW-1185">Reference proteome</keyword>
<dbReference type="Pfam" id="PF00005">
    <property type="entry name" value="ABC_tran"/>
    <property type="match status" value="1"/>
</dbReference>
<evidence type="ECO:0000256" key="4">
    <source>
        <dbReference type="SAM" id="MobiDB-lite"/>
    </source>
</evidence>
<dbReference type="PROSITE" id="PS00211">
    <property type="entry name" value="ABC_TRANSPORTER_1"/>
    <property type="match status" value="1"/>
</dbReference>
<protein>
    <submittedName>
        <fullName evidence="6">ABC transporter ATP-binding protein</fullName>
    </submittedName>
</protein>
<dbReference type="Proteomes" id="UP001620295">
    <property type="component" value="Unassembled WGS sequence"/>
</dbReference>
<evidence type="ECO:0000313" key="7">
    <source>
        <dbReference type="Proteomes" id="UP001620295"/>
    </source>
</evidence>
<proteinExistence type="predicted"/>
<evidence type="ECO:0000313" key="6">
    <source>
        <dbReference type="EMBL" id="MFK4264545.1"/>
    </source>
</evidence>
<dbReference type="GO" id="GO:0005524">
    <property type="term" value="F:ATP binding"/>
    <property type="evidence" value="ECO:0007669"/>
    <property type="project" value="UniProtKB-KW"/>
</dbReference>
<organism evidence="6 7">
    <name type="scientific">Streptomyces milbemycinicus</name>
    <dbReference type="NCBI Taxonomy" id="476552"/>
    <lineage>
        <taxon>Bacteria</taxon>
        <taxon>Bacillati</taxon>
        <taxon>Actinomycetota</taxon>
        <taxon>Actinomycetes</taxon>
        <taxon>Kitasatosporales</taxon>
        <taxon>Streptomycetaceae</taxon>
        <taxon>Streptomyces</taxon>
    </lineage>
</organism>
<dbReference type="RefSeq" id="WP_404745796.1">
    <property type="nucleotide sequence ID" value="NZ_JBJDQH010000002.1"/>
</dbReference>
<dbReference type="SUPFAM" id="SSF52540">
    <property type="entry name" value="P-loop containing nucleoside triphosphate hydrolases"/>
    <property type="match status" value="1"/>
</dbReference>
<comment type="caution">
    <text evidence="6">The sequence shown here is derived from an EMBL/GenBank/DDBJ whole genome shotgun (WGS) entry which is preliminary data.</text>
</comment>
<evidence type="ECO:0000256" key="1">
    <source>
        <dbReference type="ARBA" id="ARBA00022448"/>
    </source>
</evidence>
<keyword evidence="3 6" id="KW-0067">ATP-binding</keyword>
<dbReference type="PROSITE" id="PS50893">
    <property type="entry name" value="ABC_TRANSPORTER_2"/>
    <property type="match status" value="1"/>
</dbReference>